<organism evidence="1 2">
    <name type="scientific">Ustilago bromivora</name>
    <dbReference type="NCBI Taxonomy" id="307758"/>
    <lineage>
        <taxon>Eukaryota</taxon>
        <taxon>Fungi</taxon>
        <taxon>Dikarya</taxon>
        <taxon>Basidiomycota</taxon>
        <taxon>Ustilaginomycotina</taxon>
        <taxon>Ustilaginomycetes</taxon>
        <taxon>Ustilaginales</taxon>
        <taxon>Ustilaginaceae</taxon>
        <taxon>Ustilago</taxon>
    </lineage>
</organism>
<dbReference type="EMBL" id="LT558122">
    <property type="protein sequence ID" value="SAM82058.1"/>
    <property type="molecule type" value="Genomic_DNA"/>
</dbReference>
<proteinExistence type="predicted"/>
<sequence length="324" mass="36263">MYDPITRPNMPPPAKLLSWPEMTGIRTHKYCIKTTAKFKDITCFWRQCANIIYNAATTRLNVISHNSLLPHMYDLYQQLRDNQSPFVNRRPHLLKCPVSIQQAAIDEALAARKAIFTTYWSNNLPHGPIPTLSHCSKAKDRQNGFLIFLSPSSSTIIFDKGLAVKVPCTVSSVDVHNFLQSAHEYGSLGAPKLRIAPMAVKCCSGGQDNTLGCEEDTWVKICLCSQRGHHFLKDHCKAISQLHTTKLEAGHKWGIQLDQNGDWYFLLHYNMLASVVPQEQSLKQAIVVKSVVPGVRTPFAVYSSDGCMLDVGSQDNGIHLEQLC</sequence>
<dbReference type="OrthoDB" id="2556737at2759"/>
<protein>
    <submittedName>
        <fullName evidence="1">Uncharacterized protein</fullName>
    </submittedName>
</protein>
<evidence type="ECO:0000313" key="1">
    <source>
        <dbReference type="EMBL" id="SAM82058.1"/>
    </source>
</evidence>
<reference evidence="2" key="1">
    <citation type="submission" date="2016-04" db="EMBL/GenBank/DDBJ databases">
        <authorList>
            <person name="Guldener U."/>
            <person name="Guldener U."/>
        </authorList>
    </citation>
    <scope>NUCLEOTIDE SEQUENCE [LARGE SCALE GENOMIC DNA]</scope>
    <source>
        <strain evidence="2">UB2112</strain>
    </source>
</reference>
<name>A0A1K0HCQ9_9BASI</name>
<accession>A0A1K0HCQ9</accession>
<gene>
    <name evidence="1" type="ORF">UBRO_20630</name>
</gene>
<dbReference type="AlphaFoldDB" id="A0A1K0HCQ9"/>
<dbReference type="Proteomes" id="UP000179920">
    <property type="component" value="Chromosome VI"/>
</dbReference>
<evidence type="ECO:0000313" key="2">
    <source>
        <dbReference type="Proteomes" id="UP000179920"/>
    </source>
</evidence>